<evidence type="ECO:0000313" key="2">
    <source>
        <dbReference type="Proteomes" id="UP000034595"/>
    </source>
</evidence>
<name>A0A0G1KD66_9BACT</name>
<accession>A0A0G1KD66</accession>
<organism evidence="1 2">
    <name type="scientific">Candidatus Azambacteria bacterium GW2011_GWA1_44_9</name>
    <dbReference type="NCBI Taxonomy" id="1618610"/>
    <lineage>
        <taxon>Bacteria</taxon>
        <taxon>Candidatus Azamiibacteriota</taxon>
    </lineage>
</organism>
<dbReference type="EMBL" id="LCJQ01000006">
    <property type="protein sequence ID" value="KKT81651.1"/>
    <property type="molecule type" value="Genomic_DNA"/>
</dbReference>
<dbReference type="Proteomes" id="UP000034595">
    <property type="component" value="Unassembled WGS sequence"/>
</dbReference>
<protein>
    <submittedName>
        <fullName evidence="1">Uncharacterized protein</fullName>
    </submittedName>
</protein>
<dbReference type="AlphaFoldDB" id="A0A0G1KD66"/>
<sequence length="81" mass="8976">MTRGATLRFILRTKHGLGPVALALLRNESILQVAPLLARELNHSAEVILEDDFLGVREVDGGATRLVATRQRNDTLFLKLL</sequence>
<comment type="caution">
    <text evidence="1">The sequence shown here is derived from an EMBL/GenBank/DDBJ whole genome shotgun (WGS) entry which is preliminary data.</text>
</comment>
<reference evidence="1 2" key="1">
    <citation type="journal article" date="2015" name="Nature">
        <title>rRNA introns, odd ribosomes, and small enigmatic genomes across a large radiation of phyla.</title>
        <authorList>
            <person name="Brown C.T."/>
            <person name="Hug L.A."/>
            <person name="Thomas B.C."/>
            <person name="Sharon I."/>
            <person name="Castelle C.J."/>
            <person name="Singh A."/>
            <person name="Wilkins M.J."/>
            <person name="Williams K.H."/>
            <person name="Banfield J.F."/>
        </authorList>
    </citation>
    <scope>NUCLEOTIDE SEQUENCE [LARGE SCALE GENOMIC DNA]</scope>
</reference>
<evidence type="ECO:0000313" key="1">
    <source>
        <dbReference type="EMBL" id="KKT81651.1"/>
    </source>
</evidence>
<proteinExistence type="predicted"/>
<gene>
    <name evidence="1" type="ORF">UW78_C0006G0016</name>
</gene>